<feature type="compositionally biased region" description="Polar residues" evidence="1">
    <location>
        <begin position="304"/>
        <end position="313"/>
    </location>
</feature>
<dbReference type="InParanoid" id="W5MU46"/>
<feature type="compositionally biased region" description="Polar residues" evidence="1">
    <location>
        <begin position="159"/>
        <end position="170"/>
    </location>
</feature>
<protein>
    <submittedName>
        <fullName evidence="2">Uncharacterized protein</fullName>
    </submittedName>
</protein>
<evidence type="ECO:0000313" key="3">
    <source>
        <dbReference type="Proteomes" id="UP000018468"/>
    </source>
</evidence>
<dbReference type="EMBL" id="AHAT01027681">
    <property type="status" value="NOT_ANNOTATED_CDS"/>
    <property type="molecule type" value="Genomic_DNA"/>
</dbReference>
<dbReference type="PANTHER" id="PTHR28682">
    <property type="entry name" value="INHIBITORY SYNAPTIC FACTOR 2A-RELATED"/>
    <property type="match status" value="1"/>
</dbReference>
<feature type="region of interest" description="Disordered" evidence="1">
    <location>
        <begin position="476"/>
        <end position="526"/>
    </location>
</feature>
<feature type="region of interest" description="Disordered" evidence="1">
    <location>
        <begin position="1"/>
        <end position="37"/>
    </location>
</feature>
<feature type="compositionally biased region" description="Pro residues" evidence="1">
    <location>
        <begin position="265"/>
        <end position="275"/>
    </location>
</feature>
<reference evidence="2" key="3">
    <citation type="submission" date="2025-09" db="UniProtKB">
        <authorList>
            <consortium name="Ensembl"/>
        </authorList>
    </citation>
    <scope>IDENTIFICATION</scope>
</reference>
<proteinExistence type="predicted"/>
<dbReference type="eggNOG" id="ENOG502QT66">
    <property type="taxonomic scope" value="Eukaryota"/>
</dbReference>
<dbReference type="InterPro" id="IPR029337">
    <property type="entry name" value="INSYN2"/>
</dbReference>
<reference evidence="3" key="1">
    <citation type="submission" date="2011-12" db="EMBL/GenBank/DDBJ databases">
        <title>The Draft Genome of Lepisosteus oculatus.</title>
        <authorList>
            <consortium name="The Broad Institute Genome Assembly &amp; Analysis Group"/>
            <consortium name="Computational R&amp;D Group"/>
            <consortium name="and Sequencing Platform"/>
            <person name="Di Palma F."/>
            <person name="Alfoldi J."/>
            <person name="Johnson J."/>
            <person name="Berlin A."/>
            <person name="Gnerre S."/>
            <person name="Jaffe D."/>
            <person name="MacCallum I."/>
            <person name="Young S."/>
            <person name="Walker B.J."/>
            <person name="Lander E.S."/>
            <person name="Lindblad-Toh K."/>
        </authorList>
    </citation>
    <scope>NUCLEOTIDE SEQUENCE [LARGE SCALE GENOMIC DNA]</scope>
</reference>
<reference evidence="2" key="2">
    <citation type="submission" date="2025-08" db="UniProtKB">
        <authorList>
            <consortium name="Ensembl"/>
        </authorList>
    </citation>
    <scope>IDENTIFICATION</scope>
</reference>
<organism evidence="2 3">
    <name type="scientific">Lepisosteus oculatus</name>
    <name type="common">Spotted gar</name>
    <dbReference type="NCBI Taxonomy" id="7918"/>
    <lineage>
        <taxon>Eukaryota</taxon>
        <taxon>Metazoa</taxon>
        <taxon>Chordata</taxon>
        <taxon>Craniata</taxon>
        <taxon>Vertebrata</taxon>
        <taxon>Euteleostomi</taxon>
        <taxon>Actinopterygii</taxon>
        <taxon>Neopterygii</taxon>
        <taxon>Holostei</taxon>
        <taxon>Semionotiformes</taxon>
        <taxon>Lepisosteidae</taxon>
        <taxon>Lepisosteus</taxon>
    </lineage>
</organism>
<evidence type="ECO:0000256" key="1">
    <source>
        <dbReference type="SAM" id="MobiDB-lite"/>
    </source>
</evidence>
<feature type="region of interest" description="Disordered" evidence="1">
    <location>
        <begin position="156"/>
        <end position="208"/>
    </location>
</feature>
<dbReference type="OMA" id="EWDIDER"/>
<sequence length="526" mass="55589">MGRRAAEPTHPVPVLGLPLAPGRGWNAGSEVKGQTGQVCAEERQRSLALSPRRWGSLTFPGLCSVAVQTSPGLRGQLPTSKRARCPNTGSASQPASHSAQRRKGGATRAREGGVTSSDSGRGAAYDVKGRGVSRNRGGGALNDIIEHADYMETVGGAHRNSNTAGVSQQPEGGASEEVGVASREKGRRGSRYANGSVVAPETVGGVCRDGSDEAVEKVGVANASKENQTGKLRTGCNKSGHHSVTVSRSKEPELPKKEPSTHPADCPPRHPPAVPPRCCTQCGRRKSVAPPCLATHCRRRRSRGNQSAPSVPTCNADCPPKDIPSRELGTSPQRHPVPPPPAPHPSPSGSSHRIHSAKGSQGDPLRASSAPPKPTSTGSPAPDAHPTHAGPPQPPSPLRNGAPAGLSGRLLRVEESLLSNQEKIRVLLNVIQDLERSKALSEGRCSYRTGQDLNNCPTCQKTACIIYRRFSVNQPASERNRGRGHSVRDSHLDRVSRCLRQRDRGQDSVSQLTDNPVTDHSLSSTV</sequence>
<feature type="compositionally biased region" description="Basic and acidic residues" evidence="1">
    <location>
        <begin position="248"/>
        <end position="260"/>
    </location>
</feature>
<dbReference type="Bgee" id="ENSLOCG00000009745">
    <property type="expression patterns" value="Expressed in testis and 4 other cell types or tissues"/>
</dbReference>
<feature type="compositionally biased region" description="Polar residues" evidence="1">
    <location>
        <begin position="87"/>
        <end position="98"/>
    </location>
</feature>
<dbReference type="Pfam" id="PF15265">
    <property type="entry name" value="FAM196"/>
    <property type="match status" value="1"/>
</dbReference>
<dbReference type="Proteomes" id="UP000018468">
    <property type="component" value="Linkage group LG6"/>
</dbReference>
<keyword evidence="3" id="KW-1185">Reference proteome</keyword>
<feature type="region of interest" description="Disordered" evidence="1">
    <location>
        <begin position="220"/>
        <end position="405"/>
    </location>
</feature>
<dbReference type="AlphaFoldDB" id="W5MU46"/>
<feature type="compositionally biased region" description="Basic and acidic residues" evidence="1">
    <location>
        <begin position="478"/>
        <end position="506"/>
    </location>
</feature>
<accession>W5MU46</accession>
<feature type="compositionally biased region" description="Pro residues" evidence="1">
    <location>
        <begin position="335"/>
        <end position="346"/>
    </location>
</feature>
<dbReference type="PANTHER" id="PTHR28682:SF2">
    <property type="entry name" value="PROTEIN INSYN2B"/>
    <property type="match status" value="1"/>
</dbReference>
<feature type="region of interest" description="Disordered" evidence="1">
    <location>
        <begin position="71"/>
        <end position="139"/>
    </location>
</feature>
<dbReference type="GeneTree" id="ENSGT01090000260190"/>
<feature type="compositionally biased region" description="Low complexity" evidence="1">
    <location>
        <begin position="12"/>
        <end position="22"/>
    </location>
</feature>
<dbReference type="HOGENOM" id="CLU_518355_0_0_1"/>
<feature type="compositionally biased region" description="Polar residues" evidence="1">
    <location>
        <begin position="507"/>
        <end position="526"/>
    </location>
</feature>
<dbReference type="STRING" id="7918.ENSLOCP00000011905"/>
<name>W5MU46_LEPOC</name>
<dbReference type="Ensembl" id="ENSLOCT00000011926.1">
    <property type="protein sequence ID" value="ENSLOCP00000011905.1"/>
    <property type="gene ID" value="ENSLOCG00000009745.1"/>
</dbReference>
<dbReference type="EMBL" id="AHAT01027682">
    <property type="status" value="NOT_ANNOTATED_CDS"/>
    <property type="molecule type" value="Genomic_DNA"/>
</dbReference>
<evidence type="ECO:0000313" key="2">
    <source>
        <dbReference type="Ensembl" id="ENSLOCP00000011905.1"/>
    </source>
</evidence>